<proteinExistence type="predicted"/>
<dbReference type="Proteomes" id="UP000239471">
    <property type="component" value="Unassembled WGS sequence"/>
</dbReference>
<comment type="caution">
    <text evidence="1">The sequence shown here is derived from an EMBL/GenBank/DDBJ whole genome shotgun (WGS) entry which is preliminary data.</text>
</comment>
<dbReference type="OrthoDB" id="5432776at2"/>
<gene>
    <name evidence="1" type="ORF">CLVI_21080</name>
</gene>
<protein>
    <recommendedName>
        <fullName evidence="3">DUF4177 domain-containing protein</fullName>
    </recommendedName>
</protein>
<evidence type="ECO:0000313" key="1">
    <source>
        <dbReference type="EMBL" id="PRR82043.1"/>
    </source>
</evidence>
<sequence>MYEYKVFKWRFDLSSAKELEVELNKYAKDGWRIFNITTNLKGSLISCCLENGVRV</sequence>
<organism evidence="1 2">
    <name type="scientific">Clostridium vincentii</name>
    <dbReference type="NCBI Taxonomy" id="52704"/>
    <lineage>
        <taxon>Bacteria</taxon>
        <taxon>Bacillati</taxon>
        <taxon>Bacillota</taxon>
        <taxon>Clostridia</taxon>
        <taxon>Eubacteriales</taxon>
        <taxon>Clostridiaceae</taxon>
        <taxon>Clostridium</taxon>
    </lineage>
</organism>
<dbReference type="Pfam" id="PF13783">
    <property type="entry name" value="DUF4177"/>
    <property type="match status" value="1"/>
</dbReference>
<keyword evidence="2" id="KW-1185">Reference proteome</keyword>
<evidence type="ECO:0008006" key="3">
    <source>
        <dbReference type="Google" id="ProtNLM"/>
    </source>
</evidence>
<dbReference type="RefSeq" id="WP_106060067.1">
    <property type="nucleotide sequence ID" value="NZ_PVXQ01000021.1"/>
</dbReference>
<dbReference type="InterPro" id="IPR025234">
    <property type="entry name" value="YjzH-like"/>
</dbReference>
<dbReference type="AlphaFoldDB" id="A0A2T0BDW0"/>
<dbReference type="EMBL" id="PVXQ01000021">
    <property type="protein sequence ID" value="PRR82043.1"/>
    <property type="molecule type" value="Genomic_DNA"/>
</dbReference>
<accession>A0A2T0BDW0</accession>
<reference evidence="1 2" key="1">
    <citation type="submission" date="2018-03" db="EMBL/GenBank/DDBJ databases">
        <title>Genome sequence of Clostridium vincentii DSM 10228.</title>
        <authorList>
            <person name="Poehlein A."/>
            <person name="Daniel R."/>
        </authorList>
    </citation>
    <scope>NUCLEOTIDE SEQUENCE [LARGE SCALE GENOMIC DNA]</scope>
    <source>
        <strain evidence="1 2">DSM 10228</strain>
    </source>
</reference>
<evidence type="ECO:0000313" key="2">
    <source>
        <dbReference type="Proteomes" id="UP000239471"/>
    </source>
</evidence>
<name>A0A2T0BDW0_9CLOT</name>